<gene>
    <name evidence="2" type="ORF">BDK51DRAFT_47170</name>
</gene>
<sequence>MPECPALVDALKTLHRRHQTDQEVRKAKLPPETQERKARHIKQAGERQAIRVPYNAVFNVAAGSEVVAASLPASIPASRSVAGSLPTSVPTSLSAAIAAYISASIPSGLPTAVAKSLPADLSAAIPACVTSIQSGLPAPVAASLPASLTYPFAHSNINDTHFTYPFKAMLIYHPNSGTAIHVNVFFLQLIERLVDMAIGFQGTTTTIMVGADGSISIQTDQPRSPPANSYWTTLATHTEAASQKPARTKLDERAPQKAKHKPGTAERNYALPQATPNNYVSIECNRWDVLLALPEGRFVSQDHRLVLGHQTTEAEVIQAIGIVMNRNTPAGHLGYSPKLINSYLYRQTQLERHTDFPRNQSIADLKCDHKILANCVRHLKDVHLFRSFWPDKPQTIGQFHQNGYWRHCQPEHVYNRYNYLLKKGSPLFEPNGITQSYEELQDRQNAVDQQGQAGAEYHPVFIPHIFVAHPSYHHQADTHNIENLPDYERAPLSLSEFQAMCHPLSLNLSYVAGIATYPVPAAVPDKVTASPKGSAPDSPHIDAFRNN</sequence>
<keyword evidence="3" id="KW-1185">Reference proteome</keyword>
<proteinExistence type="predicted"/>
<organism evidence="2 3">
    <name type="scientific">Blyttiomyces helicus</name>
    <dbReference type="NCBI Taxonomy" id="388810"/>
    <lineage>
        <taxon>Eukaryota</taxon>
        <taxon>Fungi</taxon>
        <taxon>Fungi incertae sedis</taxon>
        <taxon>Chytridiomycota</taxon>
        <taxon>Chytridiomycota incertae sedis</taxon>
        <taxon>Chytridiomycetes</taxon>
        <taxon>Chytridiomycetes incertae sedis</taxon>
        <taxon>Blyttiomyces</taxon>
    </lineage>
</organism>
<dbReference type="Proteomes" id="UP000269721">
    <property type="component" value="Unassembled WGS sequence"/>
</dbReference>
<feature type="region of interest" description="Disordered" evidence="1">
    <location>
        <begin position="238"/>
        <end position="269"/>
    </location>
</feature>
<reference evidence="3" key="1">
    <citation type="journal article" date="2018" name="Nat. Microbiol.">
        <title>Leveraging single-cell genomics to expand the fungal tree of life.</title>
        <authorList>
            <person name="Ahrendt S.R."/>
            <person name="Quandt C.A."/>
            <person name="Ciobanu D."/>
            <person name="Clum A."/>
            <person name="Salamov A."/>
            <person name="Andreopoulos B."/>
            <person name="Cheng J.F."/>
            <person name="Woyke T."/>
            <person name="Pelin A."/>
            <person name="Henrissat B."/>
            <person name="Reynolds N.K."/>
            <person name="Benny G.L."/>
            <person name="Smith M.E."/>
            <person name="James T.Y."/>
            <person name="Grigoriev I.V."/>
        </authorList>
    </citation>
    <scope>NUCLEOTIDE SEQUENCE [LARGE SCALE GENOMIC DNA]</scope>
</reference>
<feature type="region of interest" description="Disordered" evidence="1">
    <location>
        <begin position="17"/>
        <end position="36"/>
    </location>
</feature>
<evidence type="ECO:0000313" key="2">
    <source>
        <dbReference type="EMBL" id="RKO92330.1"/>
    </source>
</evidence>
<evidence type="ECO:0000256" key="1">
    <source>
        <dbReference type="SAM" id="MobiDB-lite"/>
    </source>
</evidence>
<dbReference type="EMBL" id="KZ994684">
    <property type="protein sequence ID" value="RKO92330.1"/>
    <property type="molecule type" value="Genomic_DNA"/>
</dbReference>
<feature type="region of interest" description="Disordered" evidence="1">
    <location>
        <begin position="527"/>
        <end position="547"/>
    </location>
</feature>
<evidence type="ECO:0000313" key="3">
    <source>
        <dbReference type="Proteomes" id="UP000269721"/>
    </source>
</evidence>
<dbReference type="AlphaFoldDB" id="A0A4P9WMC8"/>
<protein>
    <submittedName>
        <fullName evidence="2">Uncharacterized protein</fullName>
    </submittedName>
</protein>
<name>A0A4P9WMC8_9FUNG</name>
<accession>A0A4P9WMC8</accession>